<comment type="caution">
    <text evidence="2">The sequence shown here is derived from an EMBL/GenBank/DDBJ whole genome shotgun (WGS) entry which is preliminary data.</text>
</comment>
<evidence type="ECO:0000313" key="2">
    <source>
        <dbReference type="EMBL" id="KKK94307.1"/>
    </source>
</evidence>
<feature type="coiled-coil region" evidence="1">
    <location>
        <begin position="8"/>
        <end position="64"/>
    </location>
</feature>
<organism evidence="2">
    <name type="scientific">marine sediment metagenome</name>
    <dbReference type="NCBI Taxonomy" id="412755"/>
    <lineage>
        <taxon>unclassified sequences</taxon>
        <taxon>metagenomes</taxon>
        <taxon>ecological metagenomes</taxon>
    </lineage>
</organism>
<name>A0A0F8ZKF1_9ZZZZ</name>
<accession>A0A0F8ZKF1</accession>
<keyword evidence="1" id="KW-0175">Coiled coil</keyword>
<dbReference type="EMBL" id="LAZR01047403">
    <property type="protein sequence ID" value="KKK94307.1"/>
    <property type="molecule type" value="Genomic_DNA"/>
</dbReference>
<reference evidence="2" key="1">
    <citation type="journal article" date="2015" name="Nature">
        <title>Complex archaea that bridge the gap between prokaryotes and eukaryotes.</title>
        <authorList>
            <person name="Spang A."/>
            <person name="Saw J.H."/>
            <person name="Jorgensen S.L."/>
            <person name="Zaremba-Niedzwiedzka K."/>
            <person name="Martijn J."/>
            <person name="Lind A.E."/>
            <person name="van Eijk R."/>
            <person name="Schleper C."/>
            <person name="Guy L."/>
            <person name="Ettema T.J."/>
        </authorList>
    </citation>
    <scope>NUCLEOTIDE SEQUENCE</scope>
</reference>
<gene>
    <name evidence="2" type="ORF">LCGC14_2684200</name>
</gene>
<proteinExistence type="predicted"/>
<evidence type="ECO:0000256" key="1">
    <source>
        <dbReference type="SAM" id="Coils"/>
    </source>
</evidence>
<protein>
    <submittedName>
        <fullName evidence="2">Uncharacterized protein</fullName>
    </submittedName>
</protein>
<dbReference type="AlphaFoldDB" id="A0A0F8ZKF1"/>
<sequence>MLGKYEALTQVQEEAEKIAQENIDLALENIDNLTNKNKGLIRRIELAEMEIVESDDTVVRLESELVDAQDTGDTEAIIANLTEQVDAWKQRFTLARDIITDKDKIIFNLNEKYDSQVKISIDFEKLYINEKDLRLKGKVLLGMATRKLRVARVGGTFKTITVGVLGGFIAYKLIKD</sequence>